<dbReference type="SUPFAM" id="SSF52833">
    <property type="entry name" value="Thioredoxin-like"/>
    <property type="match status" value="1"/>
</dbReference>
<dbReference type="CDD" id="cd03075">
    <property type="entry name" value="GST_N_Mu"/>
    <property type="match status" value="1"/>
</dbReference>
<dbReference type="GeneTree" id="ENSGT00940000154679"/>
<dbReference type="InterPro" id="IPR010987">
    <property type="entry name" value="Glutathione-S-Trfase_C-like"/>
</dbReference>
<keyword evidence="10" id="KW-1185">Reference proteome</keyword>
<evidence type="ECO:0000256" key="3">
    <source>
        <dbReference type="ARBA" id="ARBA00012452"/>
    </source>
</evidence>
<evidence type="ECO:0000256" key="1">
    <source>
        <dbReference type="ARBA" id="ARBA00003701"/>
    </source>
</evidence>
<comment type="catalytic activity">
    <reaction evidence="5">
        <text>RX + glutathione = an S-substituted glutathione + a halide anion + H(+)</text>
        <dbReference type="Rhea" id="RHEA:16437"/>
        <dbReference type="ChEBI" id="CHEBI:15378"/>
        <dbReference type="ChEBI" id="CHEBI:16042"/>
        <dbReference type="ChEBI" id="CHEBI:17792"/>
        <dbReference type="ChEBI" id="CHEBI:57925"/>
        <dbReference type="ChEBI" id="CHEBI:90779"/>
        <dbReference type="EC" id="2.5.1.18"/>
    </reaction>
</comment>
<dbReference type="Pfam" id="PF14497">
    <property type="entry name" value="GST_C_3"/>
    <property type="match status" value="1"/>
</dbReference>
<comment type="similarity">
    <text evidence="2">Belongs to the GST superfamily. Mu family.</text>
</comment>
<dbReference type="InterPro" id="IPR050213">
    <property type="entry name" value="GST_superfamily"/>
</dbReference>
<dbReference type="FunFam" id="1.20.1050.10:FF:000003">
    <property type="entry name" value="Glutathione S-transferase 2"/>
    <property type="match status" value="1"/>
</dbReference>
<dbReference type="GO" id="GO:0006749">
    <property type="term" value="P:glutathione metabolic process"/>
    <property type="evidence" value="ECO:0007669"/>
    <property type="project" value="TreeGrafter"/>
</dbReference>
<dbReference type="SFLD" id="SFLDG01205">
    <property type="entry name" value="AMPS.1"/>
    <property type="match status" value="1"/>
</dbReference>
<keyword evidence="4" id="KW-0808">Transferase</keyword>
<dbReference type="EC" id="2.5.1.18" evidence="3"/>
<dbReference type="GO" id="GO:0004364">
    <property type="term" value="F:glutathione transferase activity"/>
    <property type="evidence" value="ECO:0007669"/>
    <property type="project" value="UniProtKB-EC"/>
</dbReference>
<dbReference type="PROSITE" id="PS50404">
    <property type="entry name" value="GST_NTER"/>
    <property type="match status" value="1"/>
</dbReference>
<dbReference type="PANTHER" id="PTHR11571">
    <property type="entry name" value="GLUTATHIONE S-TRANSFERASE"/>
    <property type="match status" value="1"/>
</dbReference>
<dbReference type="AlphaFoldDB" id="A0A8C2Z417"/>
<feature type="domain" description="GST C-terminal" evidence="8">
    <location>
        <begin position="90"/>
        <end position="208"/>
    </location>
</feature>
<reference evidence="9" key="2">
    <citation type="submission" date="2025-09" db="UniProtKB">
        <authorList>
            <consortium name="Ensembl"/>
        </authorList>
    </citation>
    <scope>IDENTIFICATION</scope>
</reference>
<dbReference type="SFLD" id="SFLDS00019">
    <property type="entry name" value="Glutathione_Transferase_(cytos"/>
    <property type="match status" value="1"/>
</dbReference>
<dbReference type="InterPro" id="IPR036282">
    <property type="entry name" value="Glutathione-S-Trfase_C_sf"/>
</dbReference>
<organism evidence="9 10">
    <name type="scientific">Cyclopterus lumpus</name>
    <name type="common">Lumpsucker</name>
    <dbReference type="NCBI Taxonomy" id="8103"/>
    <lineage>
        <taxon>Eukaryota</taxon>
        <taxon>Metazoa</taxon>
        <taxon>Chordata</taxon>
        <taxon>Craniata</taxon>
        <taxon>Vertebrata</taxon>
        <taxon>Euteleostomi</taxon>
        <taxon>Actinopterygii</taxon>
        <taxon>Neopterygii</taxon>
        <taxon>Teleostei</taxon>
        <taxon>Neoteleostei</taxon>
        <taxon>Acanthomorphata</taxon>
        <taxon>Eupercaria</taxon>
        <taxon>Perciformes</taxon>
        <taxon>Cottioidei</taxon>
        <taxon>Cottales</taxon>
        <taxon>Cyclopteridae</taxon>
        <taxon>Cyclopterus</taxon>
    </lineage>
</organism>
<dbReference type="SFLD" id="SFLDG00363">
    <property type="entry name" value="AMPS_(cytGST):_Alpha-__Mu-__Pi"/>
    <property type="match status" value="1"/>
</dbReference>
<evidence type="ECO:0000313" key="10">
    <source>
        <dbReference type="Proteomes" id="UP000694565"/>
    </source>
</evidence>
<dbReference type="PRINTS" id="PR01267">
    <property type="entry name" value="GSTRNSFRASEM"/>
</dbReference>
<evidence type="ECO:0000313" key="9">
    <source>
        <dbReference type="Ensembl" id="ENSCLMP00005018138.1"/>
    </source>
</evidence>
<sequence>MTMKLAYWDIRGLAQPARLLLEYTGSKYENKLYVCGEAPDFDKSCWLDEKSKLGIDFPNLPYLEDGDRKIVQSNAIMRYIARKHNLCGETEDEKVRVDFLENQAMDFRIGFAMMCYGDYDKLKPGYLQKLPELLKQFSNYLGGRKWFAGDKITYVDFIMYELLDHQRMFHPTCLDDFKNLKDLLDRFEVRTLTCLFATLSGYQCAVCVNSQEICTLAAFCVAVMVSDVYVAFQSHFCNAFCMLCHCRLLRRLLPT</sequence>
<dbReference type="Gene3D" id="1.20.1050.10">
    <property type="match status" value="1"/>
</dbReference>
<dbReference type="PROSITE" id="PS50405">
    <property type="entry name" value="GST_CTER"/>
    <property type="match status" value="1"/>
</dbReference>
<dbReference type="InterPro" id="IPR004045">
    <property type="entry name" value="Glutathione_S-Trfase_N"/>
</dbReference>
<evidence type="ECO:0000256" key="5">
    <source>
        <dbReference type="ARBA" id="ARBA00047960"/>
    </source>
</evidence>
<dbReference type="InterPro" id="IPR036249">
    <property type="entry name" value="Thioredoxin-like_sf"/>
</dbReference>
<dbReference type="Gene3D" id="3.40.30.10">
    <property type="entry name" value="Glutaredoxin"/>
    <property type="match status" value="1"/>
</dbReference>
<gene>
    <name evidence="9" type="primary">LOC117733409</name>
</gene>
<evidence type="ECO:0000256" key="2">
    <source>
        <dbReference type="ARBA" id="ARBA00005861"/>
    </source>
</evidence>
<protein>
    <recommendedName>
        <fullName evidence="3">glutathione transferase</fullName>
        <ecNumber evidence="3">2.5.1.18</ecNumber>
    </recommendedName>
    <alternativeName>
        <fullName evidence="6">GST class-mu</fullName>
    </alternativeName>
</protein>
<proteinExistence type="inferred from homology"/>
<dbReference type="Proteomes" id="UP000694565">
    <property type="component" value="Unplaced"/>
</dbReference>
<dbReference type="Ensembl" id="ENSCLMT00005019149.1">
    <property type="protein sequence ID" value="ENSCLMP00005018138.1"/>
    <property type="gene ID" value="ENSCLMG00005009212.1"/>
</dbReference>
<dbReference type="PANTHER" id="PTHR11571:SF222">
    <property type="entry name" value="GLUTATHIONE TRANSFERASE"/>
    <property type="match status" value="1"/>
</dbReference>
<dbReference type="SUPFAM" id="SSF47616">
    <property type="entry name" value="GST C-terminal domain-like"/>
    <property type="match status" value="1"/>
</dbReference>
<evidence type="ECO:0000259" key="7">
    <source>
        <dbReference type="PROSITE" id="PS50404"/>
    </source>
</evidence>
<comment type="function">
    <text evidence="1">Conjugation of reduced glutathione to a wide number of exogenous and endogenous hydrophobic electrophiles.</text>
</comment>
<dbReference type="InterPro" id="IPR040079">
    <property type="entry name" value="Glutathione_S-Trfase"/>
</dbReference>
<dbReference type="Pfam" id="PF02798">
    <property type="entry name" value="GST_N"/>
    <property type="match status" value="1"/>
</dbReference>
<evidence type="ECO:0000259" key="8">
    <source>
        <dbReference type="PROSITE" id="PS50405"/>
    </source>
</evidence>
<dbReference type="InterPro" id="IPR004046">
    <property type="entry name" value="GST_C"/>
</dbReference>
<evidence type="ECO:0000256" key="4">
    <source>
        <dbReference type="ARBA" id="ARBA00022679"/>
    </source>
</evidence>
<reference evidence="9" key="1">
    <citation type="submission" date="2025-08" db="UniProtKB">
        <authorList>
            <consortium name="Ensembl"/>
        </authorList>
    </citation>
    <scope>IDENTIFICATION</scope>
</reference>
<feature type="domain" description="GST N-terminal" evidence="7">
    <location>
        <begin position="1"/>
        <end position="88"/>
    </location>
</feature>
<accession>A0A8C2Z417</accession>
<evidence type="ECO:0000256" key="6">
    <source>
        <dbReference type="ARBA" id="ARBA00081375"/>
    </source>
</evidence>
<dbReference type="InterPro" id="IPR003081">
    <property type="entry name" value="GST_mu"/>
</dbReference>
<dbReference type="FunFam" id="3.40.30.10:FF:000019">
    <property type="entry name" value="Glutathione S-transferase Mu"/>
    <property type="match status" value="1"/>
</dbReference>
<name>A0A8C2Z417_CYCLU</name>